<dbReference type="OrthoDB" id="9795626at2"/>
<dbReference type="AlphaFoldDB" id="A0A5A7NLP0"/>
<dbReference type="SUPFAM" id="SSF52540">
    <property type="entry name" value="P-loop containing nucleoside triphosphate hydrolases"/>
    <property type="match status" value="1"/>
</dbReference>
<evidence type="ECO:0000256" key="5">
    <source>
        <dbReference type="SAM" id="MobiDB-lite"/>
    </source>
</evidence>
<feature type="coiled-coil region" evidence="4">
    <location>
        <begin position="593"/>
        <end position="653"/>
    </location>
</feature>
<sequence>MRFHRLEIEAFGPFADRQSVDFDELSAAGLFLLNGETGAGKTSVLDAICFALYGGLPGAREGSTRLRSDHAAACAAPEVLCEFSTGGRRFEVTRSPAWDRPAKRGGGTTRQQAQSRLRELVRGEWVERSTRNDEVSAELIAVLGMGKDQFTKVAMLPQGEFAAFLRAKDKDREDLLKRLFDTSTYAAVERLLAVQLAEVRATAEQAERTLEAAVGQLREDAGATLGEDPAPEDSAAGESAPEEPGPDGPARHPALGLVASVGDRLARRMDEVRETAGAAEALDRAARAGLEAIRQRAEDHRQLAELQERRGRHAAATEEVAGLRARLGTHARAAGVVPLAEALARAEDDAGEAALLLERAAARVAADEPARGHLEAASPDGTVPDAGAVVADRPGAWEEAGAGEESGASEEAGALALAASVAAQAATEEAAVLAAALPDEDALRELDLRIADERDGLAAGREAVAAARTARDGAQAGLPGLRAEVDRLVVAGASRGALEAARDAAAGVLAAVRERPGVQAAVAGAEEALLASRKDTLDRRGELLEVGRLELAQAAAGLAAKLVDGEPCAVCGSAEHPAPAGLPEGEAVGQEDHERARQRLEAAEAREARDRAALDAARDDLARVLARAGDLPEDDAEAALAAAEEAAATAEAASSALGAARAALAGAERGAEAAAERVAAGQAAIAAAEATLGQLEARRRELDGKLEGLRAGHASLRERHTALAGAAEALAGLEVAARRLGEARTAVSGARARWLEALAEAGFGSVEDQRAALLPADLLAQAAARVQDHEDEDIRLAALEEAAPVVRARAEVARGVGAPSQAELEEAAGRAAGAAEGRDAALRSLAVLEAFGTRCAAASRRIAGLVDAQGPALERYATVRSVAELVRGGGENQYKMTLSTYVLAARLEAVAAAATERLLVMTSDRYALIHDDSKKGNNKSGLGLHVVDAWTGQRRDTSTLSGGESFMASLALALGLADVVQQESGGIDMETLFVDEGFGSLDERTLEQVMDALDGLRRGGRVVGLVSHVADMKQRIPAQLHVTKGREGSRLGLALDMAGAF</sequence>
<organism evidence="7 8">
    <name type="scientific">Zafaria cholistanensis</name>
    <dbReference type="NCBI Taxonomy" id="1682741"/>
    <lineage>
        <taxon>Bacteria</taxon>
        <taxon>Bacillati</taxon>
        <taxon>Actinomycetota</taxon>
        <taxon>Actinomycetes</taxon>
        <taxon>Micrococcales</taxon>
        <taxon>Micrococcaceae</taxon>
        <taxon>Zafaria</taxon>
    </lineage>
</organism>
<dbReference type="Pfam" id="PF13476">
    <property type="entry name" value="AAA_23"/>
    <property type="match status" value="1"/>
</dbReference>
<dbReference type="InterPro" id="IPR027417">
    <property type="entry name" value="P-loop_NTPase"/>
</dbReference>
<dbReference type="PANTHER" id="PTHR32114:SF2">
    <property type="entry name" value="ABC TRANSPORTER ABCH.3"/>
    <property type="match status" value="1"/>
</dbReference>
<gene>
    <name evidence="7" type="primary">sbcC</name>
    <name evidence="7" type="ORF">NCCP1664_03500</name>
</gene>
<reference evidence="7 8" key="1">
    <citation type="submission" date="2019-09" db="EMBL/GenBank/DDBJ databases">
        <title>Arthrobacter zafarii sp. nov., a moderately thermotolerant and halotolerant actinobacterium isolated from Cholistan desert soil of Pakistan.</title>
        <authorList>
            <person name="Amin A."/>
            <person name="Ahmed I."/>
            <person name="Khalid N."/>
            <person name="Schumann P."/>
            <person name="Busse H.J."/>
            <person name="Khan I.U."/>
            <person name="Li S."/>
            <person name="Li W.J."/>
        </authorList>
    </citation>
    <scope>NUCLEOTIDE SEQUENCE [LARGE SCALE GENOMIC DNA]</scope>
    <source>
        <strain evidence="7 8">NCCP-1664</strain>
    </source>
</reference>
<dbReference type="InterPro" id="IPR025662">
    <property type="entry name" value="Sigma_54_int_dom_ATP-bd_1"/>
</dbReference>
<dbReference type="PANTHER" id="PTHR32114">
    <property type="entry name" value="ABC TRANSPORTER ABCH.3"/>
    <property type="match status" value="1"/>
</dbReference>
<dbReference type="Pfam" id="PF13558">
    <property type="entry name" value="SbcC_Walker_B"/>
    <property type="match status" value="1"/>
</dbReference>
<dbReference type="PROSITE" id="PS00675">
    <property type="entry name" value="SIGMA54_INTERACT_1"/>
    <property type="match status" value="1"/>
</dbReference>
<keyword evidence="4" id="KW-0175">Coiled coil</keyword>
<dbReference type="GO" id="GO:0016887">
    <property type="term" value="F:ATP hydrolysis activity"/>
    <property type="evidence" value="ECO:0007669"/>
    <property type="project" value="InterPro"/>
</dbReference>
<comment type="caution">
    <text evidence="7">The sequence shown here is derived from an EMBL/GenBank/DDBJ whole genome shotgun (WGS) entry which is preliminary data.</text>
</comment>
<evidence type="ECO:0000256" key="1">
    <source>
        <dbReference type="ARBA" id="ARBA00006930"/>
    </source>
</evidence>
<evidence type="ECO:0000259" key="6">
    <source>
        <dbReference type="Pfam" id="PF13476"/>
    </source>
</evidence>
<protein>
    <recommendedName>
        <fullName evidence="3">Nuclease SbcCD subunit C</fullName>
    </recommendedName>
</protein>
<feature type="region of interest" description="Disordered" evidence="5">
    <location>
        <begin position="223"/>
        <end position="253"/>
    </location>
</feature>
<feature type="domain" description="Rad50/SbcC-type AAA" evidence="6">
    <location>
        <begin position="5"/>
        <end position="195"/>
    </location>
</feature>
<comment type="subunit">
    <text evidence="2">Heterodimer of SbcC and SbcD.</text>
</comment>
<dbReference type="RefSeq" id="WP_149955350.1">
    <property type="nucleotide sequence ID" value="NZ_BKDJ01000001.1"/>
</dbReference>
<accession>A0A5A7NLP0</accession>
<dbReference type="GO" id="GO:0006302">
    <property type="term" value="P:double-strand break repair"/>
    <property type="evidence" value="ECO:0007669"/>
    <property type="project" value="InterPro"/>
</dbReference>
<comment type="similarity">
    <text evidence="1">Belongs to the SMC family. SbcC subfamily.</text>
</comment>
<keyword evidence="8" id="KW-1185">Reference proteome</keyword>
<evidence type="ECO:0000256" key="4">
    <source>
        <dbReference type="SAM" id="Coils"/>
    </source>
</evidence>
<dbReference type="EMBL" id="BKDJ01000001">
    <property type="protein sequence ID" value="GER21853.1"/>
    <property type="molecule type" value="Genomic_DNA"/>
</dbReference>
<dbReference type="Proteomes" id="UP000325307">
    <property type="component" value="Unassembled WGS sequence"/>
</dbReference>
<dbReference type="InterPro" id="IPR038729">
    <property type="entry name" value="Rad50/SbcC_AAA"/>
</dbReference>
<evidence type="ECO:0000256" key="2">
    <source>
        <dbReference type="ARBA" id="ARBA00011322"/>
    </source>
</evidence>
<evidence type="ECO:0000313" key="8">
    <source>
        <dbReference type="Proteomes" id="UP000325307"/>
    </source>
</evidence>
<evidence type="ECO:0000256" key="3">
    <source>
        <dbReference type="ARBA" id="ARBA00013368"/>
    </source>
</evidence>
<evidence type="ECO:0000313" key="7">
    <source>
        <dbReference type="EMBL" id="GER21853.1"/>
    </source>
</evidence>
<name>A0A5A7NLP0_9MICC</name>
<proteinExistence type="inferred from homology"/>
<dbReference type="Gene3D" id="3.40.50.300">
    <property type="entry name" value="P-loop containing nucleotide triphosphate hydrolases"/>
    <property type="match status" value="2"/>
</dbReference>